<dbReference type="PANTHER" id="PTHR46206:SF2">
    <property type="entry name" value="CYTOCHROME P450 MONOOXYGENASE AUSG-RELATED"/>
    <property type="match status" value="1"/>
</dbReference>
<evidence type="ECO:0000313" key="10">
    <source>
        <dbReference type="Proteomes" id="UP000515153"/>
    </source>
</evidence>
<gene>
    <name evidence="11" type="ORF">PgNI_03793</name>
</gene>
<dbReference type="Proteomes" id="UP000515153">
    <property type="component" value="Unplaced"/>
</dbReference>
<proteinExistence type="inferred from homology"/>
<dbReference type="PRINTS" id="PR00465">
    <property type="entry name" value="EP450IV"/>
</dbReference>
<evidence type="ECO:0000256" key="1">
    <source>
        <dbReference type="ARBA" id="ARBA00001971"/>
    </source>
</evidence>
<reference evidence="11" key="3">
    <citation type="submission" date="2025-08" db="UniProtKB">
        <authorList>
            <consortium name="RefSeq"/>
        </authorList>
    </citation>
    <scope>IDENTIFICATION</scope>
    <source>
        <strain evidence="11">NI907</strain>
    </source>
</reference>
<dbReference type="AlphaFoldDB" id="A0A6P8BCY4"/>
<dbReference type="GO" id="GO:0004497">
    <property type="term" value="F:monooxygenase activity"/>
    <property type="evidence" value="ECO:0007669"/>
    <property type="project" value="UniProtKB-KW"/>
</dbReference>
<comment type="cofactor">
    <cofactor evidence="1 8">
        <name>heme</name>
        <dbReference type="ChEBI" id="CHEBI:30413"/>
    </cofactor>
</comment>
<organism evidence="10 11">
    <name type="scientific">Pyricularia grisea</name>
    <name type="common">Crabgrass-specific blast fungus</name>
    <name type="synonym">Magnaporthe grisea</name>
    <dbReference type="NCBI Taxonomy" id="148305"/>
    <lineage>
        <taxon>Eukaryota</taxon>
        <taxon>Fungi</taxon>
        <taxon>Dikarya</taxon>
        <taxon>Ascomycota</taxon>
        <taxon>Pezizomycotina</taxon>
        <taxon>Sordariomycetes</taxon>
        <taxon>Sordariomycetidae</taxon>
        <taxon>Magnaporthales</taxon>
        <taxon>Pyriculariaceae</taxon>
        <taxon>Pyricularia</taxon>
    </lineage>
</organism>
<dbReference type="InterPro" id="IPR017972">
    <property type="entry name" value="Cyt_P450_CS"/>
</dbReference>
<keyword evidence="7 9" id="KW-0503">Monooxygenase</keyword>
<dbReference type="InterPro" id="IPR036396">
    <property type="entry name" value="Cyt_P450_sf"/>
</dbReference>
<evidence type="ECO:0000256" key="6">
    <source>
        <dbReference type="ARBA" id="ARBA00023004"/>
    </source>
</evidence>
<dbReference type="GO" id="GO:0016705">
    <property type="term" value="F:oxidoreductase activity, acting on paired donors, with incorporation or reduction of molecular oxygen"/>
    <property type="evidence" value="ECO:0007669"/>
    <property type="project" value="InterPro"/>
</dbReference>
<sequence>MYNSTNNTTTGSESIFGMLAEWQVKCLITITMLLISGLLYLDRPVVYPGIPLMGVGKGWFAYRQAVRKYRVNGNDMVKEYSKTNKPFQVITNTITKIFLPAEYAEEIKGIKELSFSKSVIIDIFGGYRGFEAITAFADDSNIIQTISRLKITTSLKYLTDEISDEASAALQEHLGNDAQDWKEASIKPIVRNLNARLSARVFVGPELCRNKAWLEVSASYVRQCSVAALKLQEWPRVMQWPVSFFLPECRALRRMTCDARRILESISSNRNKPVDPKRRGGDTILWIQEALTKAKLSHKYSVTDFQLGLGFVAIHTTTELLTNALLDIVTIGSELIDELRREIIQVFNGGHGNTLYNDGEVFTKERLYKLRLLDSTLKETQRLGMSRFGVMPRVATAPVTLKSGLTIPAGAYTNVLLTAHTDPSIYPSPEKFDPRRFLSLRSRPGQDRNWQMVTTSPHHLAFGYGDHACPGRFLAAAQAKIALVRLLMEYDWRLEGGRPESLNMGGGISSADPNAKVLFRKRKAEVLF</sequence>
<keyword evidence="4 8" id="KW-0479">Metal-binding</keyword>
<accession>A0A6P8BCY4</accession>
<keyword evidence="3 8" id="KW-0349">Heme</keyword>
<dbReference type="GeneID" id="41958755"/>
<dbReference type="Pfam" id="PF00067">
    <property type="entry name" value="p450"/>
    <property type="match status" value="1"/>
</dbReference>
<evidence type="ECO:0000256" key="3">
    <source>
        <dbReference type="ARBA" id="ARBA00022617"/>
    </source>
</evidence>
<name>A0A6P8BCY4_PYRGI</name>
<dbReference type="InterPro" id="IPR002403">
    <property type="entry name" value="Cyt_P450_E_grp-IV"/>
</dbReference>
<dbReference type="KEGG" id="pgri:PgNI_03793"/>
<feature type="binding site" description="axial binding residue" evidence="8">
    <location>
        <position position="469"/>
    </location>
    <ligand>
        <name>heme</name>
        <dbReference type="ChEBI" id="CHEBI:30413"/>
    </ligand>
    <ligandPart>
        <name>Fe</name>
        <dbReference type="ChEBI" id="CHEBI:18248"/>
    </ligandPart>
</feature>
<evidence type="ECO:0000256" key="5">
    <source>
        <dbReference type="ARBA" id="ARBA00023002"/>
    </source>
</evidence>
<dbReference type="GO" id="GO:0005506">
    <property type="term" value="F:iron ion binding"/>
    <property type="evidence" value="ECO:0007669"/>
    <property type="project" value="InterPro"/>
</dbReference>
<evidence type="ECO:0000313" key="11">
    <source>
        <dbReference type="RefSeq" id="XP_030985098.1"/>
    </source>
</evidence>
<dbReference type="SUPFAM" id="SSF48264">
    <property type="entry name" value="Cytochrome P450"/>
    <property type="match status" value="1"/>
</dbReference>
<keyword evidence="6 8" id="KW-0408">Iron</keyword>
<evidence type="ECO:0000256" key="8">
    <source>
        <dbReference type="PIRSR" id="PIRSR602403-1"/>
    </source>
</evidence>
<evidence type="ECO:0000256" key="2">
    <source>
        <dbReference type="ARBA" id="ARBA00010617"/>
    </source>
</evidence>
<dbReference type="PANTHER" id="PTHR46206">
    <property type="entry name" value="CYTOCHROME P450"/>
    <property type="match status" value="1"/>
</dbReference>
<evidence type="ECO:0000256" key="9">
    <source>
        <dbReference type="RuleBase" id="RU000461"/>
    </source>
</evidence>
<dbReference type="PROSITE" id="PS00086">
    <property type="entry name" value="CYTOCHROME_P450"/>
    <property type="match status" value="1"/>
</dbReference>
<reference evidence="11" key="2">
    <citation type="submission" date="2019-10" db="EMBL/GenBank/DDBJ databases">
        <authorList>
            <consortium name="NCBI Genome Project"/>
        </authorList>
    </citation>
    <scope>NUCLEOTIDE SEQUENCE</scope>
    <source>
        <strain evidence="11">NI907</strain>
    </source>
</reference>
<keyword evidence="5 9" id="KW-0560">Oxidoreductase</keyword>
<dbReference type="InterPro" id="IPR001128">
    <property type="entry name" value="Cyt_P450"/>
</dbReference>
<dbReference type="CDD" id="cd11041">
    <property type="entry name" value="CYP503A1-like"/>
    <property type="match status" value="1"/>
</dbReference>
<keyword evidence="10" id="KW-1185">Reference proteome</keyword>
<dbReference type="RefSeq" id="XP_030985098.1">
    <property type="nucleotide sequence ID" value="XM_031123846.1"/>
</dbReference>
<comment type="similarity">
    <text evidence="2 9">Belongs to the cytochrome P450 family.</text>
</comment>
<evidence type="ECO:0000256" key="7">
    <source>
        <dbReference type="ARBA" id="ARBA00023033"/>
    </source>
</evidence>
<dbReference type="GO" id="GO:0020037">
    <property type="term" value="F:heme binding"/>
    <property type="evidence" value="ECO:0007669"/>
    <property type="project" value="InterPro"/>
</dbReference>
<dbReference type="Gene3D" id="1.10.630.10">
    <property type="entry name" value="Cytochrome P450"/>
    <property type="match status" value="1"/>
</dbReference>
<protein>
    <submittedName>
        <fullName evidence="11">Uncharacterized protein</fullName>
    </submittedName>
</protein>
<evidence type="ECO:0000256" key="4">
    <source>
        <dbReference type="ARBA" id="ARBA00022723"/>
    </source>
</evidence>
<reference evidence="11" key="1">
    <citation type="journal article" date="2019" name="Mol. Biol. Evol.">
        <title>Blast fungal genomes show frequent chromosomal changes, gene gains and losses, and effector gene turnover.</title>
        <authorList>
            <person name="Gomez Luciano L.B."/>
            <person name="Jason Tsai I."/>
            <person name="Chuma I."/>
            <person name="Tosa Y."/>
            <person name="Chen Y.H."/>
            <person name="Li J.Y."/>
            <person name="Li M.Y."/>
            <person name="Jade Lu M.Y."/>
            <person name="Nakayashiki H."/>
            <person name="Li W.H."/>
        </authorList>
    </citation>
    <scope>NUCLEOTIDE SEQUENCE</scope>
    <source>
        <strain evidence="11">NI907</strain>
    </source>
</reference>